<organism evidence="2 3">
    <name type="scientific">Gluconacetobacter diazotrophicus</name>
    <name type="common">Acetobacter diazotrophicus</name>
    <dbReference type="NCBI Taxonomy" id="33996"/>
    <lineage>
        <taxon>Bacteria</taxon>
        <taxon>Pseudomonadati</taxon>
        <taxon>Pseudomonadota</taxon>
        <taxon>Alphaproteobacteria</taxon>
        <taxon>Acetobacterales</taxon>
        <taxon>Acetobacteraceae</taxon>
        <taxon>Gluconacetobacter</taxon>
    </lineage>
</organism>
<evidence type="ECO:0000256" key="1">
    <source>
        <dbReference type="SAM" id="Phobius"/>
    </source>
</evidence>
<comment type="caution">
    <text evidence="2">The sequence shown here is derived from an EMBL/GenBank/DDBJ whole genome shotgun (WGS) entry which is preliminary data.</text>
</comment>
<keyword evidence="1" id="KW-0472">Membrane</keyword>
<keyword evidence="1" id="KW-1133">Transmembrane helix</keyword>
<gene>
    <name evidence="2" type="ORF">HLH33_01595</name>
</gene>
<keyword evidence="2" id="KW-0966">Cell projection</keyword>
<feature type="transmembrane region" description="Helical" evidence="1">
    <location>
        <begin position="7"/>
        <end position="26"/>
    </location>
</feature>
<name>A0A7W4I3K0_GLUDI</name>
<feature type="transmembrane region" description="Helical" evidence="1">
    <location>
        <begin position="38"/>
        <end position="59"/>
    </location>
</feature>
<sequence>MTQPTTYLLRITLFLAAVVLVAALLWRTLFAAFFNNPVLDGLILGILAFGIAWNIRMVLRLIPEVRWVDTLRQPRAGLAPPTPPRLLAPMASMLATRSRTDRLVLSTPAMQSMLDSLSSRLDEGRELSRYMTGLLIFLGLLGTFYGLLLTVGSIADVIGGLSVGSADLNVMFDQLKTGLAQPLHGMGTAFSGSMFGLAGALVLGFLDLTAGQAQNRFFNDLEEWLAGLTRIGSGLGAGDGSEAGVPAYVQALLEQTAENLEKLQTLIARGEEGRMQQQALLGSLNERIGAMTETMRANHTLMQRMADESGHAHLRGIETLLTRILTDMEQGRAQVATDIRSDLRLLARTVAASAPAGARGTP</sequence>
<keyword evidence="1" id="KW-0812">Transmembrane</keyword>
<dbReference type="Proteomes" id="UP000550787">
    <property type="component" value="Unassembled WGS sequence"/>
</dbReference>
<feature type="transmembrane region" description="Helical" evidence="1">
    <location>
        <begin position="134"/>
        <end position="163"/>
    </location>
</feature>
<dbReference type="AlphaFoldDB" id="A0A7W4I3K0"/>
<feature type="transmembrane region" description="Helical" evidence="1">
    <location>
        <begin position="183"/>
        <end position="206"/>
    </location>
</feature>
<dbReference type="EMBL" id="JABEQG010000002">
    <property type="protein sequence ID" value="MBB2155014.1"/>
    <property type="molecule type" value="Genomic_DNA"/>
</dbReference>
<evidence type="ECO:0000313" key="2">
    <source>
        <dbReference type="EMBL" id="MBB2155014.1"/>
    </source>
</evidence>
<keyword evidence="2" id="KW-0282">Flagellum</keyword>
<accession>A0A7W4I3K0</accession>
<keyword evidence="2" id="KW-0969">Cilium</keyword>
<reference evidence="2 3" key="1">
    <citation type="submission" date="2020-04" db="EMBL/GenBank/DDBJ databases">
        <title>Description of novel Gluconacetobacter.</title>
        <authorList>
            <person name="Sombolestani A."/>
        </authorList>
    </citation>
    <scope>NUCLEOTIDE SEQUENCE [LARGE SCALE GENOMIC DNA]</scope>
    <source>
        <strain evidence="2 3">LMG 7603</strain>
    </source>
</reference>
<protein>
    <submittedName>
        <fullName evidence="2">Flagellar motor protein MotA</fullName>
    </submittedName>
</protein>
<evidence type="ECO:0000313" key="3">
    <source>
        <dbReference type="Proteomes" id="UP000550787"/>
    </source>
</evidence>
<dbReference type="RefSeq" id="WP_012553814.1">
    <property type="nucleotide sequence ID" value="NZ_JABEQG010000002.1"/>
</dbReference>
<proteinExistence type="predicted"/>